<proteinExistence type="predicted"/>
<dbReference type="OrthoDB" id="7923656at2"/>
<dbReference type="InterPro" id="IPR011004">
    <property type="entry name" value="Trimer_LpxA-like_sf"/>
</dbReference>
<name>A0A3S4Z4P0_BARVI</name>
<dbReference type="SUPFAM" id="SSF51161">
    <property type="entry name" value="Trimeric LpxA-like enzymes"/>
    <property type="match status" value="1"/>
</dbReference>
<dbReference type="AlphaFoldDB" id="A0A3S4Z4P0"/>
<protein>
    <submittedName>
        <fullName evidence="1">Uncharacterized protein</fullName>
    </submittedName>
</protein>
<accession>A0A3S4Z4P0</accession>
<gene>
    <name evidence="1" type="ORF">NCTC12905_01311</name>
</gene>
<dbReference type="EMBL" id="LR134529">
    <property type="protein sequence ID" value="VEJ45645.1"/>
    <property type="molecule type" value="Genomic_DNA"/>
</dbReference>
<dbReference type="Proteomes" id="UP000274201">
    <property type="component" value="Chromosome"/>
</dbReference>
<reference evidence="1 2" key="1">
    <citation type="submission" date="2018-12" db="EMBL/GenBank/DDBJ databases">
        <authorList>
            <consortium name="Pathogen Informatics"/>
        </authorList>
    </citation>
    <scope>NUCLEOTIDE SEQUENCE [LARGE SCALE GENOMIC DNA]</scope>
    <source>
        <strain evidence="1 2">NCTC12905</strain>
    </source>
</reference>
<organism evidence="1 2">
    <name type="scientific">Bartonella vinsonii</name>
    <name type="common">Rochalimaea vinsonii</name>
    <dbReference type="NCBI Taxonomy" id="33047"/>
    <lineage>
        <taxon>Bacteria</taxon>
        <taxon>Pseudomonadati</taxon>
        <taxon>Pseudomonadota</taxon>
        <taxon>Alphaproteobacteria</taxon>
        <taxon>Hyphomicrobiales</taxon>
        <taxon>Bartonellaceae</taxon>
        <taxon>Bartonella</taxon>
    </lineage>
</organism>
<evidence type="ECO:0000313" key="2">
    <source>
        <dbReference type="Proteomes" id="UP000274201"/>
    </source>
</evidence>
<sequence>MCALRGFKNIKKNDLSDFIEHESLFKHEGDCEVEYNVSARRFIEDGCVFANAMFYNGACVCNDNTLYDSAQMNCMLPVASFVCVYGNAQLYGSLEVRSRLYVYNKMKIYCYSKVNSNAHVNGGNHFYSNVQVYNDEILKNVRIHVDALV</sequence>
<evidence type="ECO:0000313" key="1">
    <source>
        <dbReference type="EMBL" id="VEJ45645.1"/>
    </source>
</evidence>
<dbReference type="RefSeq" id="WP_126603593.1">
    <property type="nucleotide sequence ID" value="NZ_LR134529.1"/>
</dbReference>